<evidence type="ECO:0000256" key="3">
    <source>
        <dbReference type="ARBA" id="ARBA00022989"/>
    </source>
</evidence>
<gene>
    <name evidence="8" type="ORF">HETIRDRAFT_246383</name>
</gene>
<evidence type="ECO:0000256" key="6">
    <source>
        <dbReference type="SAM" id="Phobius"/>
    </source>
</evidence>
<dbReference type="KEGG" id="hir:HETIRDRAFT_246383"/>
<proteinExistence type="inferred from homology"/>
<feature type="domain" description="Rhodopsin" evidence="7">
    <location>
        <begin position="16"/>
        <end position="203"/>
    </location>
</feature>
<dbReference type="GeneID" id="20669116"/>
<feature type="non-terminal residue" evidence="8">
    <location>
        <position position="231"/>
    </location>
</feature>
<accession>W4K685</accession>
<dbReference type="InterPro" id="IPR049326">
    <property type="entry name" value="Rhodopsin_dom_fungi"/>
</dbReference>
<comment type="subcellular location">
    <subcellularLocation>
        <location evidence="1">Membrane</location>
        <topology evidence="1">Multi-pass membrane protein</topology>
    </subcellularLocation>
</comment>
<dbReference type="HOGENOM" id="CLU_052841_2_2_1"/>
<dbReference type="EMBL" id="KI925458">
    <property type="protein sequence ID" value="ETW81332.1"/>
    <property type="molecule type" value="Genomic_DNA"/>
</dbReference>
<feature type="transmembrane region" description="Helical" evidence="6">
    <location>
        <begin position="66"/>
        <end position="91"/>
    </location>
</feature>
<keyword evidence="4 6" id="KW-0472">Membrane</keyword>
<feature type="transmembrane region" description="Helical" evidence="6">
    <location>
        <begin position="103"/>
        <end position="124"/>
    </location>
</feature>
<evidence type="ECO:0000313" key="8">
    <source>
        <dbReference type="EMBL" id="ETW81332.1"/>
    </source>
</evidence>
<feature type="transmembrane region" description="Helical" evidence="6">
    <location>
        <begin position="31"/>
        <end position="51"/>
    </location>
</feature>
<dbReference type="OrthoDB" id="3229610at2759"/>
<feature type="transmembrane region" description="Helical" evidence="6">
    <location>
        <begin position="182"/>
        <end position="204"/>
    </location>
</feature>
<feature type="non-terminal residue" evidence="8">
    <location>
        <position position="1"/>
    </location>
</feature>
<reference evidence="8 9" key="1">
    <citation type="journal article" date="2012" name="New Phytol.">
        <title>Insight into trade-off between wood decay and parasitism from the genome of a fungal forest pathogen.</title>
        <authorList>
            <person name="Olson A."/>
            <person name="Aerts A."/>
            <person name="Asiegbu F."/>
            <person name="Belbahri L."/>
            <person name="Bouzid O."/>
            <person name="Broberg A."/>
            <person name="Canback B."/>
            <person name="Coutinho P.M."/>
            <person name="Cullen D."/>
            <person name="Dalman K."/>
            <person name="Deflorio G."/>
            <person name="van Diepen L.T."/>
            <person name="Dunand C."/>
            <person name="Duplessis S."/>
            <person name="Durling M."/>
            <person name="Gonthier P."/>
            <person name="Grimwood J."/>
            <person name="Fossdal C.G."/>
            <person name="Hansson D."/>
            <person name="Henrissat B."/>
            <person name="Hietala A."/>
            <person name="Himmelstrand K."/>
            <person name="Hoffmeister D."/>
            <person name="Hogberg N."/>
            <person name="James T.Y."/>
            <person name="Karlsson M."/>
            <person name="Kohler A."/>
            <person name="Kues U."/>
            <person name="Lee Y.H."/>
            <person name="Lin Y.C."/>
            <person name="Lind M."/>
            <person name="Lindquist E."/>
            <person name="Lombard V."/>
            <person name="Lucas S."/>
            <person name="Lunden K."/>
            <person name="Morin E."/>
            <person name="Murat C."/>
            <person name="Park J."/>
            <person name="Raffaello T."/>
            <person name="Rouze P."/>
            <person name="Salamov A."/>
            <person name="Schmutz J."/>
            <person name="Solheim H."/>
            <person name="Stahlberg J."/>
            <person name="Velez H."/>
            <person name="de Vries R.P."/>
            <person name="Wiebenga A."/>
            <person name="Woodward S."/>
            <person name="Yakovlev I."/>
            <person name="Garbelotto M."/>
            <person name="Martin F."/>
            <person name="Grigoriev I.V."/>
            <person name="Stenlid J."/>
        </authorList>
    </citation>
    <scope>NUCLEOTIDE SEQUENCE [LARGE SCALE GENOMIC DNA]</scope>
    <source>
        <strain evidence="8 9">TC 32-1</strain>
    </source>
</reference>
<comment type="similarity">
    <text evidence="5">Belongs to the SAT4 family.</text>
</comment>
<feature type="transmembrane region" description="Helical" evidence="6">
    <location>
        <begin position="151"/>
        <end position="170"/>
    </location>
</feature>
<dbReference type="RefSeq" id="XP_009545998.1">
    <property type="nucleotide sequence ID" value="XM_009547703.1"/>
</dbReference>
<dbReference type="InParanoid" id="W4K685"/>
<evidence type="ECO:0000256" key="1">
    <source>
        <dbReference type="ARBA" id="ARBA00004141"/>
    </source>
</evidence>
<dbReference type="Pfam" id="PF20684">
    <property type="entry name" value="Fung_rhodopsin"/>
    <property type="match status" value="1"/>
</dbReference>
<evidence type="ECO:0000256" key="4">
    <source>
        <dbReference type="ARBA" id="ARBA00023136"/>
    </source>
</evidence>
<keyword evidence="9" id="KW-1185">Reference proteome</keyword>
<evidence type="ECO:0000259" key="7">
    <source>
        <dbReference type="Pfam" id="PF20684"/>
    </source>
</evidence>
<sequence length="231" mass="26253">VVTTFHALAIISTVFRLIYRTRVRRLGLDDLFAGFSLCFLFVCLVCIWVRTDTPGPLNQPHRARLIAYWLLTFDFTCCLWSVRLSIIFSIMRVMPPMMNIRRVTQWFSVLFVLMWMALIVQKAVHCTLDISWQKQAEPQCHLGRAIGITELSADFVSDVVLVVLPLRLMWNLQLPTRQRRLLIALFSASMIITLISIVHAVFVIGPAGFLEAMSANIQIAASLMVCNLAVV</sequence>
<dbReference type="GO" id="GO:0016020">
    <property type="term" value="C:membrane"/>
    <property type="evidence" value="ECO:0007669"/>
    <property type="project" value="UniProtKB-SubCell"/>
</dbReference>
<protein>
    <recommendedName>
        <fullName evidence="7">Rhodopsin domain-containing protein</fullName>
    </recommendedName>
</protein>
<dbReference type="Proteomes" id="UP000030671">
    <property type="component" value="Unassembled WGS sequence"/>
</dbReference>
<keyword evidence="3 6" id="KW-1133">Transmembrane helix</keyword>
<evidence type="ECO:0000256" key="2">
    <source>
        <dbReference type="ARBA" id="ARBA00022692"/>
    </source>
</evidence>
<keyword evidence="2 6" id="KW-0812">Transmembrane</keyword>
<dbReference type="PANTHER" id="PTHR33048:SF47">
    <property type="entry name" value="INTEGRAL MEMBRANE PROTEIN-RELATED"/>
    <property type="match status" value="1"/>
</dbReference>
<dbReference type="eggNOG" id="ENOG502SSB8">
    <property type="taxonomic scope" value="Eukaryota"/>
</dbReference>
<dbReference type="PANTHER" id="PTHR33048">
    <property type="entry name" value="PTH11-LIKE INTEGRAL MEMBRANE PROTEIN (AFU_ORTHOLOGUE AFUA_5G11245)"/>
    <property type="match status" value="1"/>
</dbReference>
<organism evidence="8 9">
    <name type="scientific">Heterobasidion irregulare (strain TC 32-1)</name>
    <dbReference type="NCBI Taxonomy" id="747525"/>
    <lineage>
        <taxon>Eukaryota</taxon>
        <taxon>Fungi</taxon>
        <taxon>Dikarya</taxon>
        <taxon>Basidiomycota</taxon>
        <taxon>Agaricomycotina</taxon>
        <taxon>Agaricomycetes</taxon>
        <taxon>Russulales</taxon>
        <taxon>Bondarzewiaceae</taxon>
        <taxon>Heterobasidion</taxon>
        <taxon>Heterobasidion annosum species complex</taxon>
    </lineage>
</organism>
<dbReference type="InterPro" id="IPR052337">
    <property type="entry name" value="SAT4-like"/>
</dbReference>
<evidence type="ECO:0000256" key="5">
    <source>
        <dbReference type="ARBA" id="ARBA00038359"/>
    </source>
</evidence>
<dbReference type="AlphaFoldDB" id="W4K685"/>
<name>W4K685_HETIT</name>
<evidence type="ECO:0000313" key="9">
    <source>
        <dbReference type="Proteomes" id="UP000030671"/>
    </source>
</evidence>